<accession>M4BV45</accession>
<dbReference type="VEuPathDB" id="FungiDB:HpaG810385"/>
<dbReference type="InParanoid" id="M4BV45"/>
<dbReference type="Proteomes" id="UP000011713">
    <property type="component" value="Unassembled WGS sequence"/>
</dbReference>
<evidence type="ECO:0000313" key="1">
    <source>
        <dbReference type="EnsemblProtists" id="HpaP810385"/>
    </source>
</evidence>
<dbReference type="EMBL" id="JH597967">
    <property type="status" value="NOT_ANNOTATED_CDS"/>
    <property type="molecule type" value="Genomic_DNA"/>
</dbReference>
<dbReference type="HOGENOM" id="CLU_1931578_0_0_1"/>
<organism evidence="1 2">
    <name type="scientific">Hyaloperonospora arabidopsidis (strain Emoy2)</name>
    <name type="common">Downy mildew agent</name>
    <name type="synonym">Peronospora arabidopsidis</name>
    <dbReference type="NCBI Taxonomy" id="559515"/>
    <lineage>
        <taxon>Eukaryota</taxon>
        <taxon>Sar</taxon>
        <taxon>Stramenopiles</taxon>
        <taxon>Oomycota</taxon>
        <taxon>Peronosporomycetes</taxon>
        <taxon>Peronosporales</taxon>
        <taxon>Peronosporaceae</taxon>
        <taxon>Hyaloperonospora</taxon>
    </lineage>
</organism>
<sequence length="131" mass="14836">MPKIDLNEVELPELTLTLERKLILLAEIDALVESTLELRSAFAAGGHQLDTSAWKLVKTVDDVRAYRSRRALHGVSDQTGDTDPWAHGTRRPVLARPFMTKVRVSARPRRPAEKDVDTERCLKRRLDLLPS</sequence>
<dbReference type="EnsemblProtists" id="HpaT810385">
    <property type="protein sequence ID" value="HpaP810385"/>
    <property type="gene ID" value="HpaG810385"/>
</dbReference>
<evidence type="ECO:0000313" key="2">
    <source>
        <dbReference type="Proteomes" id="UP000011713"/>
    </source>
</evidence>
<reference evidence="1" key="2">
    <citation type="submission" date="2015-06" db="UniProtKB">
        <authorList>
            <consortium name="EnsemblProtists"/>
        </authorList>
    </citation>
    <scope>IDENTIFICATION</scope>
    <source>
        <strain evidence="1">Emoy2</strain>
    </source>
</reference>
<dbReference type="eggNOG" id="ENOG502SIN3">
    <property type="taxonomic scope" value="Eukaryota"/>
</dbReference>
<keyword evidence="2" id="KW-1185">Reference proteome</keyword>
<protein>
    <submittedName>
        <fullName evidence="1">Uncharacterized protein</fullName>
    </submittedName>
</protein>
<reference evidence="2" key="1">
    <citation type="journal article" date="2010" name="Science">
        <title>Signatures of adaptation to obligate biotrophy in the Hyaloperonospora arabidopsidis genome.</title>
        <authorList>
            <person name="Baxter L."/>
            <person name="Tripathy S."/>
            <person name="Ishaque N."/>
            <person name="Boot N."/>
            <person name="Cabral A."/>
            <person name="Kemen E."/>
            <person name="Thines M."/>
            <person name="Ah-Fong A."/>
            <person name="Anderson R."/>
            <person name="Badejoko W."/>
            <person name="Bittner-Eddy P."/>
            <person name="Boore J.L."/>
            <person name="Chibucos M.C."/>
            <person name="Coates M."/>
            <person name="Dehal P."/>
            <person name="Delehaunty K."/>
            <person name="Dong S."/>
            <person name="Downton P."/>
            <person name="Dumas B."/>
            <person name="Fabro G."/>
            <person name="Fronick C."/>
            <person name="Fuerstenberg S.I."/>
            <person name="Fulton L."/>
            <person name="Gaulin E."/>
            <person name="Govers F."/>
            <person name="Hughes L."/>
            <person name="Humphray S."/>
            <person name="Jiang R.H."/>
            <person name="Judelson H."/>
            <person name="Kamoun S."/>
            <person name="Kyung K."/>
            <person name="Meijer H."/>
            <person name="Minx P."/>
            <person name="Morris P."/>
            <person name="Nelson J."/>
            <person name="Phuntumart V."/>
            <person name="Qutob D."/>
            <person name="Rehmany A."/>
            <person name="Rougon-Cardoso A."/>
            <person name="Ryden P."/>
            <person name="Torto-Alalibo T."/>
            <person name="Studholme D."/>
            <person name="Wang Y."/>
            <person name="Win J."/>
            <person name="Wood J."/>
            <person name="Clifton S.W."/>
            <person name="Rogers J."/>
            <person name="Van den Ackerveken G."/>
            <person name="Jones J.D."/>
            <person name="McDowell J.M."/>
            <person name="Beynon J."/>
            <person name="Tyler B.M."/>
        </authorList>
    </citation>
    <scope>NUCLEOTIDE SEQUENCE [LARGE SCALE GENOMIC DNA]</scope>
    <source>
        <strain evidence="2">Emoy2</strain>
    </source>
</reference>
<proteinExistence type="predicted"/>
<name>M4BV45_HYAAE</name>
<dbReference type="AlphaFoldDB" id="M4BV45"/>